<gene>
    <name evidence="1" type="ORF">GF339_19675</name>
</gene>
<proteinExistence type="predicted"/>
<accession>A0A9D5JYP3</accession>
<reference evidence="1" key="1">
    <citation type="submission" date="2019-11" db="EMBL/GenBank/DDBJ databases">
        <title>Microbial mats filling the niche in hypersaline microbial mats.</title>
        <authorList>
            <person name="Wong H.L."/>
            <person name="Macleod F.I."/>
            <person name="White R.A. III"/>
            <person name="Burns B.P."/>
        </authorList>
    </citation>
    <scope>NUCLEOTIDE SEQUENCE</scope>
    <source>
        <strain evidence="1">Rbin_158</strain>
    </source>
</reference>
<dbReference type="AlphaFoldDB" id="A0A9D5JYP3"/>
<evidence type="ECO:0000313" key="1">
    <source>
        <dbReference type="EMBL" id="MBD3326814.1"/>
    </source>
</evidence>
<dbReference type="EMBL" id="WJJP01000641">
    <property type="protein sequence ID" value="MBD3326814.1"/>
    <property type="molecule type" value="Genomic_DNA"/>
</dbReference>
<comment type="caution">
    <text evidence="1">The sequence shown here is derived from an EMBL/GenBank/DDBJ whole genome shotgun (WGS) entry which is preliminary data.</text>
</comment>
<sequence>MVGRVSPALQIGKTEEFRLFQNPSATEPPKTLQSPITTTSDLGIEDFGGYIPVTFTEATFRNELLYAIQSEPIEDGYTHPGEHVITKALHSAKKTAIYWIQGIFHDNWRYPNIVASILRLLGRLSPKIADPWAHILVINGVIHPSIEVRDAAIRAIELWNDPRFVDFLTAHRVEQVPWLAKYFDEVIADLKQK</sequence>
<organism evidence="1 2">
    <name type="scientific">candidate division KSB3 bacterium</name>
    <dbReference type="NCBI Taxonomy" id="2044937"/>
    <lineage>
        <taxon>Bacteria</taxon>
        <taxon>candidate division KSB3</taxon>
    </lineage>
</organism>
<name>A0A9D5JYP3_9BACT</name>
<protein>
    <submittedName>
        <fullName evidence="1">Uncharacterized protein</fullName>
    </submittedName>
</protein>
<dbReference type="Proteomes" id="UP000649604">
    <property type="component" value="Unassembled WGS sequence"/>
</dbReference>
<evidence type="ECO:0000313" key="2">
    <source>
        <dbReference type="Proteomes" id="UP000649604"/>
    </source>
</evidence>